<dbReference type="Proteomes" id="UP000005580">
    <property type="component" value="Unassembled WGS sequence"/>
</dbReference>
<evidence type="ECO:0000313" key="1">
    <source>
        <dbReference type="EMBL" id="EFZ37335.1"/>
    </source>
</evidence>
<organism evidence="1 2">
    <name type="scientific">Hoylesella oralis ATCC 33269</name>
    <dbReference type="NCBI Taxonomy" id="873533"/>
    <lineage>
        <taxon>Bacteria</taxon>
        <taxon>Pseudomonadati</taxon>
        <taxon>Bacteroidota</taxon>
        <taxon>Bacteroidia</taxon>
        <taxon>Bacteroidales</taxon>
        <taxon>Prevotellaceae</taxon>
        <taxon>Hoylesella</taxon>
    </lineage>
</organism>
<accession>E7RNP2</accession>
<dbReference type="HOGENOM" id="CLU_3028546_0_0_10"/>
<keyword evidence="2" id="KW-1185">Reference proteome</keyword>
<reference evidence="1" key="1">
    <citation type="submission" date="2011-01" db="EMBL/GenBank/DDBJ databases">
        <authorList>
            <person name="Muzny D."/>
            <person name="Qin X."/>
            <person name="Buhay C."/>
            <person name="Dugan-Rocha S."/>
            <person name="Ding Y."/>
            <person name="Chen G."/>
            <person name="Hawes A."/>
            <person name="Holder M."/>
            <person name="Jhangiani S."/>
            <person name="Johnson A."/>
            <person name="Khan Z."/>
            <person name="Li Z."/>
            <person name="Liu W."/>
            <person name="Liu X."/>
            <person name="Perez L."/>
            <person name="Shen H."/>
            <person name="Wang Q."/>
            <person name="Watt J."/>
            <person name="Xi L."/>
            <person name="Xin Y."/>
            <person name="Zhou J."/>
            <person name="Deng J."/>
            <person name="Jiang H."/>
            <person name="Liu Y."/>
            <person name="Qu J."/>
            <person name="Song X.-Z."/>
            <person name="Zhang L."/>
            <person name="Villasana D."/>
            <person name="Johnson A."/>
            <person name="Liu J."/>
            <person name="Liyanage D."/>
            <person name="Lorensuhewa L."/>
            <person name="Robinson T."/>
            <person name="Song A."/>
            <person name="Song B.-B."/>
            <person name="Dinh H."/>
            <person name="Thornton R."/>
            <person name="Coyle M."/>
            <person name="Francisco L."/>
            <person name="Jackson L."/>
            <person name="Javaid M."/>
            <person name="Korchina V."/>
            <person name="Kovar C."/>
            <person name="Mata R."/>
            <person name="Mathew T."/>
            <person name="Ngo R."/>
            <person name="Nguyen L."/>
            <person name="Nguyen N."/>
            <person name="Okwuonu G."/>
            <person name="Ongeri F."/>
            <person name="Pham C."/>
            <person name="Simmons D."/>
            <person name="Wilczek-Boney K."/>
            <person name="Hale W."/>
            <person name="Jakkamsetti A."/>
            <person name="Pham P."/>
            <person name="Ruth R."/>
            <person name="San Lucas F."/>
            <person name="Warren J."/>
            <person name="Zhang J."/>
            <person name="Zhao Z."/>
            <person name="Zhou C."/>
            <person name="Zhu D."/>
            <person name="Lee S."/>
            <person name="Bess C."/>
            <person name="Blankenburg K."/>
            <person name="Forbes L."/>
            <person name="Fu Q."/>
            <person name="Gubbala S."/>
            <person name="Hirani K."/>
            <person name="Jayaseelan J.C."/>
            <person name="Lara F."/>
            <person name="Munidasa M."/>
            <person name="Palculict T."/>
            <person name="Patil S."/>
            <person name="Pu L.-L."/>
            <person name="Saada N."/>
            <person name="Tang L."/>
            <person name="Weissenberger G."/>
            <person name="Zhu Y."/>
            <person name="Hemphill L."/>
            <person name="Shang Y."/>
            <person name="Youmans B."/>
            <person name="Ayvaz T."/>
            <person name="Ross M."/>
            <person name="Santibanez J."/>
            <person name="Aqrawi P."/>
            <person name="Gross S."/>
            <person name="Joshi V."/>
            <person name="Fowler G."/>
            <person name="Nazareth L."/>
            <person name="Reid J."/>
            <person name="Worley K."/>
            <person name="Petrosino J."/>
            <person name="Highlander S."/>
            <person name="Gibbs R."/>
        </authorList>
    </citation>
    <scope>NUCLEOTIDE SEQUENCE [LARGE SCALE GENOMIC DNA]</scope>
    <source>
        <strain evidence="1">ATCC 33269</strain>
    </source>
</reference>
<dbReference type="AlphaFoldDB" id="E7RNP2"/>
<name>E7RNP2_9BACT</name>
<dbReference type="STRING" id="28134.SAMN05444288_2314"/>
<evidence type="ECO:0000313" key="2">
    <source>
        <dbReference type="Proteomes" id="UP000005580"/>
    </source>
</evidence>
<comment type="caution">
    <text evidence="1">The sequence shown here is derived from an EMBL/GenBank/DDBJ whole genome shotgun (WGS) entry which is preliminary data.</text>
</comment>
<dbReference type="EMBL" id="AEPE02000003">
    <property type="protein sequence ID" value="EFZ37335.1"/>
    <property type="molecule type" value="Genomic_DNA"/>
</dbReference>
<sequence>MKHKDCFAVAGQTDRHAGKNGTTQKTALEYYLPPSTRPSTTKYPYFYYAFFFINL</sequence>
<proteinExistence type="predicted"/>
<protein>
    <submittedName>
        <fullName evidence="1">Uncharacterized protein</fullName>
    </submittedName>
</protein>
<gene>
    <name evidence="1" type="ORF">HMPREF0663_10793</name>
</gene>